<organism evidence="1 2">
    <name type="scientific">Racocetra persica</name>
    <dbReference type="NCBI Taxonomy" id="160502"/>
    <lineage>
        <taxon>Eukaryota</taxon>
        <taxon>Fungi</taxon>
        <taxon>Fungi incertae sedis</taxon>
        <taxon>Mucoromycota</taxon>
        <taxon>Glomeromycotina</taxon>
        <taxon>Glomeromycetes</taxon>
        <taxon>Diversisporales</taxon>
        <taxon>Gigasporaceae</taxon>
        <taxon>Racocetra</taxon>
    </lineage>
</organism>
<protein>
    <submittedName>
        <fullName evidence="1">17151_t:CDS:1</fullName>
    </submittedName>
</protein>
<dbReference type="EMBL" id="CAJVQC010158368">
    <property type="protein sequence ID" value="CAG8847926.1"/>
    <property type="molecule type" value="Genomic_DNA"/>
</dbReference>
<gene>
    <name evidence="1" type="ORF">RPERSI_LOCUS34871</name>
</gene>
<reference evidence="1" key="1">
    <citation type="submission" date="2021-06" db="EMBL/GenBank/DDBJ databases">
        <authorList>
            <person name="Kallberg Y."/>
            <person name="Tangrot J."/>
            <person name="Rosling A."/>
        </authorList>
    </citation>
    <scope>NUCLEOTIDE SEQUENCE</scope>
    <source>
        <strain evidence="1">MA461A</strain>
    </source>
</reference>
<dbReference type="Proteomes" id="UP000789920">
    <property type="component" value="Unassembled WGS sequence"/>
</dbReference>
<evidence type="ECO:0000313" key="2">
    <source>
        <dbReference type="Proteomes" id="UP000789920"/>
    </source>
</evidence>
<feature type="non-terminal residue" evidence="1">
    <location>
        <position position="1"/>
    </location>
</feature>
<name>A0ACA9SU57_9GLOM</name>
<comment type="caution">
    <text evidence="1">The sequence shown here is derived from an EMBL/GenBank/DDBJ whole genome shotgun (WGS) entry which is preliminary data.</text>
</comment>
<accession>A0ACA9SU57</accession>
<proteinExistence type="predicted"/>
<sequence length="67" mass="7874">RKFQVHITSLSVRKESEPLQKRLKTKLYGESLFGESWFDSCGSNNDDKINRYLALQEIPKDQNAQTW</sequence>
<keyword evidence="2" id="KW-1185">Reference proteome</keyword>
<evidence type="ECO:0000313" key="1">
    <source>
        <dbReference type="EMBL" id="CAG8847926.1"/>
    </source>
</evidence>